<sequence length="222" mass="24512">MLQWSRLYRSRLSASISAGWVKCISVESPGSRKTSRPAHLRDHGPEVPGVGPSDAQVLARITRLGELVAATPWSTMFPPPLTGDDRWIDDIDVVATRLPALRTFAVELDRGAAGTRLILRLDGHEVVPPWPPREVAWIAALGRVPPGSVVLTWQTWLTVQRGGERWEHAALELPGEGTMLCAVWWRQISSPEHGDPEQVLGFRVPLQLWDEAFAAATASLDR</sequence>
<dbReference type="RefSeq" id="WP_272000455.1">
    <property type="nucleotide sequence ID" value="NZ_JAQNDN010000013.1"/>
</dbReference>
<evidence type="ECO:0000256" key="1">
    <source>
        <dbReference type="SAM" id="MobiDB-lite"/>
    </source>
</evidence>
<feature type="region of interest" description="Disordered" evidence="1">
    <location>
        <begin position="28"/>
        <end position="52"/>
    </location>
</feature>
<accession>A0ABT5BAV2</accession>
<evidence type="ECO:0000313" key="2">
    <source>
        <dbReference type="EMBL" id="MDC0670634.1"/>
    </source>
</evidence>
<reference evidence="2 3" key="1">
    <citation type="submission" date="2022-11" db="EMBL/GenBank/DDBJ databases">
        <title>Minimal conservation of predation-associated metabolite biosynthetic gene clusters underscores biosynthetic potential of Myxococcota including descriptions for ten novel species: Archangium lansinium sp. nov., Myxococcus landrumus sp. nov., Nannocystis bai.</title>
        <authorList>
            <person name="Ahearne A."/>
            <person name="Stevens C."/>
            <person name="Dowd S."/>
        </authorList>
    </citation>
    <scope>NUCLEOTIDE SEQUENCE [LARGE SCALE GENOMIC DNA]</scope>
    <source>
        <strain evidence="2 3">NCELM</strain>
    </source>
</reference>
<proteinExistence type="predicted"/>
<protein>
    <submittedName>
        <fullName evidence="2">Uncharacterized protein</fullName>
    </submittedName>
</protein>
<dbReference type="Proteomes" id="UP001217838">
    <property type="component" value="Unassembled WGS sequence"/>
</dbReference>
<evidence type="ECO:0000313" key="3">
    <source>
        <dbReference type="Proteomes" id="UP001217838"/>
    </source>
</evidence>
<name>A0ABT5BAV2_9BACT</name>
<comment type="caution">
    <text evidence="2">The sequence shown here is derived from an EMBL/GenBank/DDBJ whole genome shotgun (WGS) entry which is preliminary data.</text>
</comment>
<keyword evidence="3" id="KW-1185">Reference proteome</keyword>
<gene>
    <name evidence="2" type="ORF">POL58_22955</name>
</gene>
<organism evidence="2 3">
    <name type="scientific">Nannocystis radixulma</name>
    <dbReference type="NCBI Taxonomy" id="2995305"/>
    <lineage>
        <taxon>Bacteria</taxon>
        <taxon>Pseudomonadati</taxon>
        <taxon>Myxococcota</taxon>
        <taxon>Polyangia</taxon>
        <taxon>Nannocystales</taxon>
        <taxon>Nannocystaceae</taxon>
        <taxon>Nannocystis</taxon>
    </lineage>
</organism>
<dbReference type="EMBL" id="JAQNDN010000013">
    <property type="protein sequence ID" value="MDC0670634.1"/>
    <property type="molecule type" value="Genomic_DNA"/>
</dbReference>